<reference evidence="8 9" key="1">
    <citation type="submission" date="2018-11" db="EMBL/GenBank/DDBJ databases">
        <title>Parancylomarina longa gen. nov., sp. nov., isolated from sediments of southern Okinawa.</title>
        <authorList>
            <person name="Fu T."/>
        </authorList>
    </citation>
    <scope>NUCLEOTIDE SEQUENCE [LARGE SCALE GENOMIC DNA]</scope>
    <source>
        <strain evidence="8 9">T3-2 S1-C</strain>
    </source>
</reference>
<dbReference type="UniPathway" id="UPA00588">
    <property type="reaction ID" value="UER00649"/>
</dbReference>
<comment type="subcellular location">
    <subcellularLocation>
        <location evidence="5 7">Cytoplasm</location>
    </subcellularLocation>
</comment>
<comment type="domain">
    <text evidence="5">Consists of three domains, a large central CORE domain and two small peripheral domains, NMPbind and LID, which undergo movements during catalysis. The LID domain closes over the site of phosphoryl transfer upon ATP binding. Assembling and dissambling the active center during each catalytic cycle provides an effective means to prevent ATP hydrolysis.</text>
</comment>
<feature type="binding site" evidence="5">
    <location>
        <begin position="279"/>
        <end position="282"/>
    </location>
    <ligand>
        <name>AMP</name>
        <dbReference type="ChEBI" id="CHEBI:456215"/>
    </ligand>
</feature>
<dbReference type="InterPro" id="IPR033690">
    <property type="entry name" value="Adenylat_kinase_CS"/>
</dbReference>
<feature type="binding site" evidence="5">
    <location>
        <position position="32"/>
    </location>
    <ligand>
        <name>AMP</name>
        <dbReference type="ChEBI" id="CHEBI:456215"/>
    </ligand>
</feature>
<feature type="binding site" evidence="5">
    <location>
        <begin position="86"/>
        <end position="89"/>
    </location>
    <ligand>
        <name>AMP</name>
        <dbReference type="ChEBI" id="CHEBI:456215"/>
    </ligand>
</feature>
<dbReference type="InterPro" id="IPR000850">
    <property type="entry name" value="Adenylat/UMP-CMP_kin"/>
</dbReference>
<feature type="binding site" evidence="5">
    <location>
        <begin position="58"/>
        <end position="60"/>
    </location>
    <ligand>
        <name>AMP</name>
        <dbReference type="ChEBI" id="CHEBI:456215"/>
    </ligand>
</feature>
<feature type="binding site" evidence="5">
    <location>
        <position position="134"/>
    </location>
    <ligand>
        <name>AMP</name>
        <dbReference type="ChEBI" id="CHEBI:456215"/>
    </ligand>
</feature>
<feature type="region of interest" description="NMP" evidence="5">
    <location>
        <begin position="224"/>
        <end position="253"/>
    </location>
</feature>
<feature type="binding site" evidence="5">
    <location>
        <position position="93"/>
    </location>
    <ligand>
        <name>AMP</name>
        <dbReference type="ChEBI" id="CHEBI:456215"/>
    </ligand>
</feature>
<organism evidence="8 9">
    <name type="scientific">Ancylomarina longa</name>
    <dbReference type="NCBI Taxonomy" id="2487017"/>
    <lineage>
        <taxon>Bacteria</taxon>
        <taxon>Pseudomonadati</taxon>
        <taxon>Bacteroidota</taxon>
        <taxon>Bacteroidia</taxon>
        <taxon>Marinilabiliales</taxon>
        <taxon>Marinifilaceae</taxon>
        <taxon>Ancylomarina</taxon>
    </lineage>
</organism>
<feature type="binding site" evidence="5">
    <location>
        <position position="128"/>
    </location>
    <ligand>
        <name>ATP</name>
        <dbReference type="ChEBI" id="CHEBI:30616"/>
    </ligand>
</feature>
<dbReference type="PANTHER" id="PTHR23359">
    <property type="entry name" value="NUCLEOTIDE KINASE"/>
    <property type="match status" value="1"/>
</dbReference>
<comment type="function">
    <text evidence="5">Catalyzes the reversible transfer of the terminal phosphate group between ATP and AMP. Plays an important role in cellular energy homeostasis and in adenine nucleotide metabolism.</text>
</comment>
<feature type="binding site" evidence="5">
    <location>
        <position position="225"/>
    </location>
    <ligand>
        <name>AMP</name>
        <dbReference type="ChEBI" id="CHEBI:456215"/>
    </ligand>
</feature>
<dbReference type="Proteomes" id="UP000282985">
    <property type="component" value="Unassembled WGS sequence"/>
</dbReference>
<accession>A0A434AY83</accession>
<comment type="caution">
    <text evidence="8">The sequence shown here is derived from an EMBL/GenBank/DDBJ whole genome shotgun (WGS) entry which is preliminary data.</text>
</comment>
<dbReference type="Gene3D" id="3.40.50.300">
    <property type="entry name" value="P-loop containing nucleotide triphosphate hydrolases"/>
    <property type="match status" value="2"/>
</dbReference>
<dbReference type="NCBIfam" id="NF011105">
    <property type="entry name" value="PRK14532.1"/>
    <property type="match status" value="1"/>
</dbReference>
<evidence type="ECO:0000256" key="6">
    <source>
        <dbReference type="RuleBase" id="RU003330"/>
    </source>
</evidence>
<keyword evidence="3 5" id="KW-0547">Nucleotide-binding</keyword>
<dbReference type="RefSeq" id="WP_127342349.1">
    <property type="nucleotide sequence ID" value="NZ_RJJX01000002.1"/>
</dbReference>
<evidence type="ECO:0000256" key="2">
    <source>
        <dbReference type="ARBA" id="ARBA00022727"/>
    </source>
</evidence>
<dbReference type="PRINTS" id="PR00094">
    <property type="entry name" value="ADENYLTKNASE"/>
</dbReference>
<feature type="binding site" evidence="5">
    <location>
        <position position="340"/>
    </location>
    <ligand>
        <name>AMP</name>
        <dbReference type="ChEBI" id="CHEBI:456215"/>
    </ligand>
</feature>
<keyword evidence="1 5" id="KW-0808">Transferase</keyword>
<evidence type="ECO:0000256" key="1">
    <source>
        <dbReference type="ARBA" id="ARBA00022679"/>
    </source>
</evidence>
<evidence type="ECO:0000256" key="4">
    <source>
        <dbReference type="ARBA" id="ARBA00022777"/>
    </source>
</evidence>
<feature type="binding site" evidence="5">
    <location>
        <position position="37"/>
    </location>
    <ligand>
        <name>AMP</name>
        <dbReference type="ChEBI" id="CHEBI:456215"/>
    </ligand>
</feature>
<evidence type="ECO:0000313" key="8">
    <source>
        <dbReference type="EMBL" id="RUT79528.1"/>
    </source>
</evidence>
<dbReference type="GO" id="GO:0044209">
    <property type="term" value="P:AMP salvage"/>
    <property type="evidence" value="ECO:0007669"/>
    <property type="project" value="UniProtKB-UniRule"/>
</dbReference>
<feature type="region of interest" description="NMP" evidence="5">
    <location>
        <begin position="31"/>
        <end position="60"/>
    </location>
</feature>
<dbReference type="HAMAP" id="MF_00235">
    <property type="entry name" value="Adenylate_kinase_Adk"/>
    <property type="match status" value="2"/>
</dbReference>
<dbReference type="EMBL" id="RJJX01000002">
    <property type="protein sequence ID" value="RUT79528.1"/>
    <property type="molecule type" value="Genomic_DNA"/>
</dbReference>
<feature type="binding site" evidence="5">
    <location>
        <position position="286"/>
    </location>
    <ligand>
        <name>AMP</name>
        <dbReference type="ChEBI" id="CHEBI:456215"/>
    </ligand>
</feature>
<feature type="binding site" evidence="5">
    <location>
        <position position="368"/>
    </location>
    <ligand>
        <name>ATP</name>
        <dbReference type="ChEBI" id="CHEBI:30616"/>
    </ligand>
</feature>
<evidence type="ECO:0000256" key="5">
    <source>
        <dbReference type="HAMAP-Rule" id="MF_00235"/>
    </source>
</evidence>
<evidence type="ECO:0000256" key="7">
    <source>
        <dbReference type="RuleBase" id="RU003331"/>
    </source>
</evidence>
<keyword evidence="2 5" id="KW-0545">Nucleotide biosynthesis</keyword>
<dbReference type="NCBIfam" id="NF011100">
    <property type="entry name" value="PRK14527.1"/>
    <property type="match status" value="1"/>
</dbReference>
<evidence type="ECO:0000256" key="3">
    <source>
        <dbReference type="ARBA" id="ARBA00022741"/>
    </source>
</evidence>
<keyword evidence="9" id="KW-1185">Reference proteome</keyword>
<comment type="similarity">
    <text evidence="5 6">Belongs to the adenylate kinase family.</text>
</comment>
<dbReference type="InterPro" id="IPR006259">
    <property type="entry name" value="Adenyl_kin_sub"/>
</dbReference>
<dbReference type="AlphaFoldDB" id="A0A434AY83"/>
<keyword evidence="5 7" id="KW-0067">ATP-binding</keyword>
<feature type="binding site" evidence="5">
    <location>
        <position position="145"/>
    </location>
    <ligand>
        <name>AMP</name>
        <dbReference type="ChEBI" id="CHEBI:456215"/>
    </ligand>
</feature>
<dbReference type="Pfam" id="PF00406">
    <property type="entry name" value="ADK"/>
    <property type="match status" value="2"/>
</dbReference>
<keyword evidence="4 5" id="KW-0418">Kinase</keyword>
<keyword evidence="5" id="KW-0963">Cytoplasm</keyword>
<comment type="caution">
    <text evidence="5">Lacks conserved residue(s) required for the propagation of feature annotation.</text>
</comment>
<dbReference type="NCBIfam" id="TIGR01351">
    <property type="entry name" value="adk"/>
    <property type="match status" value="1"/>
</dbReference>
<dbReference type="PROSITE" id="PS00113">
    <property type="entry name" value="ADENYLATE_KINASE"/>
    <property type="match status" value="1"/>
</dbReference>
<gene>
    <name evidence="5" type="primary">adk</name>
    <name evidence="8" type="ORF">DLK05_02230</name>
</gene>
<dbReference type="SUPFAM" id="SSF52540">
    <property type="entry name" value="P-loop containing nucleoside triphosphate hydrolases"/>
    <property type="match status" value="2"/>
</dbReference>
<dbReference type="OrthoDB" id="9805030at2"/>
<dbReference type="GO" id="GO:0004017">
    <property type="term" value="F:AMP kinase activity"/>
    <property type="evidence" value="ECO:0007669"/>
    <property type="project" value="UniProtKB-UniRule"/>
</dbReference>
<name>A0A434AY83_9BACT</name>
<dbReference type="CDD" id="cd01428">
    <property type="entry name" value="ADK"/>
    <property type="match status" value="2"/>
</dbReference>
<dbReference type="NCBIfam" id="NF011104">
    <property type="entry name" value="PRK14531.1"/>
    <property type="match status" value="1"/>
</dbReference>
<feature type="binding site" evidence="5">
    <location>
        <position position="173"/>
    </location>
    <ligand>
        <name>ATP</name>
        <dbReference type="ChEBI" id="CHEBI:30616"/>
    </ligand>
</feature>
<dbReference type="NCBIfam" id="NF001381">
    <property type="entry name" value="PRK00279.1-3"/>
    <property type="match status" value="1"/>
</dbReference>
<protein>
    <recommendedName>
        <fullName evidence="5 7">Adenylate kinase</fullName>
        <shortName evidence="5">AK</shortName>
        <ecNumber evidence="5 7">2.7.4.3</ecNumber>
    </recommendedName>
    <alternativeName>
        <fullName evidence="5">ATP-AMP transphosphorylase</fullName>
    </alternativeName>
    <alternativeName>
        <fullName evidence="5">ATP:AMP phosphotransferase</fullName>
    </alternativeName>
    <alternativeName>
        <fullName evidence="5">Adenylate monophosphate kinase</fullName>
    </alternativeName>
</protein>
<evidence type="ECO:0000313" key="9">
    <source>
        <dbReference type="Proteomes" id="UP000282985"/>
    </source>
</evidence>
<dbReference type="GO" id="GO:0005524">
    <property type="term" value="F:ATP binding"/>
    <property type="evidence" value="ECO:0007669"/>
    <property type="project" value="UniProtKB-UniRule"/>
</dbReference>
<dbReference type="InterPro" id="IPR027417">
    <property type="entry name" value="P-loop_NTPase"/>
</dbReference>
<feature type="binding site" evidence="5">
    <location>
        <position position="321"/>
    </location>
    <ligand>
        <name>ATP</name>
        <dbReference type="ChEBI" id="CHEBI:30616"/>
    </ligand>
</feature>
<proteinExistence type="inferred from homology"/>
<comment type="catalytic activity">
    <reaction evidence="5 7">
        <text>AMP + ATP = 2 ADP</text>
        <dbReference type="Rhea" id="RHEA:12973"/>
        <dbReference type="ChEBI" id="CHEBI:30616"/>
        <dbReference type="ChEBI" id="CHEBI:456215"/>
        <dbReference type="ChEBI" id="CHEBI:456216"/>
        <dbReference type="EC" id="2.7.4.3"/>
    </reaction>
</comment>
<feature type="binding site" evidence="5">
    <location>
        <begin position="11"/>
        <end position="16"/>
    </location>
    <ligand>
        <name>ATP</name>
        <dbReference type="ChEBI" id="CHEBI:30616"/>
    </ligand>
</feature>
<dbReference type="EC" id="2.7.4.3" evidence="5 7"/>
<feature type="binding site" evidence="5">
    <location>
        <begin position="251"/>
        <end position="253"/>
    </location>
    <ligand>
        <name>AMP</name>
        <dbReference type="ChEBI" id="CHEBI:456215"/>
    </ligand>
</feature>
<comment type="pathway">
    <text evidence="5">Purine metabolism; AMP biosynthesis via salvage pathway; AMP from ADP: step 1/1.</text>
</comment>
<sequence>MLNIALFGPPGAGKGTQSEFLVKKYNLFYISTGDLLRKEIAAKSKLGLEAKEIIASGGLVSDEIIVQIIEKTITENPNANGFLFDGFPRTYIQIYILEGLMIKLNTSLNCLIGLEVEEQISVARLLNRGKTSERLDDNEMVIRNRLREYHDKTLPVLQFYKDKGIYFDVKGNQSIDMVNQDIQQIIKAELNKSLFNVVLFGYPGSGRGTQGIALARKYGLEYVATGQMLEQEIKNNSDIGKRIIELYESGELVPDEIVVQLIENKIESSNGVKGFIFKGFPRTLVQSYILDGLLKKHTSSISQVIDIQVPTLELINRLDERSKTERCMPYDTSTSKIVKRLQEHEKKTAPVIEKYNQMHAVKKIDGVGSVKEVFDRIAMEIENNGQYLG</sequence>
<comment type="subunit">
    <text evidence="5 7">Monomer.</text>
</comment>
<dbReference type="GO" id="GO:0005737">
    <property type="term" value="C:cytoplasm"/>
    <property type="evidence" value="ECO:0007669"/>
    <property type="project" value="UniProtKB-SubCell"/>
</dbReference>